<evidence type="ECO:0000313" key="3">
    <source>
        <dbReference type="Proteomes" id="UP000324022"/>
    </source>
</evidence>
<evidence type="ECO:0000256" key="1">
    <source>
        <dbReference type="SAM" id="MobiDB-lite"/>
    </source>
</evidence>
<gene>
    <name evidence="2" type="ORF">UTRI_02262</name>
</gene>
<dbReference type="Proteomes" id="UP000324022">
    <property type="component" value="Unassembled WGS sequence"/>
</dbReference>
<keyword evidence="3" id="KW-1185">Reference proteome</keyword>
<accession>A0A5C3DYS2</accession>
<feature type="region of interest" description="Disordered" evidence="1">
    <location>
        <begin position="1"/>
        <end position="40"/>
    </location>
</feature>
<feature type="compositionally biased region" description="Basic and acidic residues" evidence="1">
    <location>
        <begin position="186"/>
        <end position="200"/>
    </location>
</feature>
<evidence type="ECO:0000313" key="2">
    <source>
        <dbReference type="EMBL" id="SPO23583.1"/>
    </source>
</evidence>
<name>A0A5C3DYS2_9BASI</name>
<dbReference type="AlphaFoldDB" id="A0A5C3DYS2"/>
<feature type="region of interest" description="Disordered" evidence="1">
    <location>
        <begin position="142"/>
        <end position="200"/>
    </location>
</feature>
<reference evidence="2 3" key="1">
    <citation type="submission" date="2018-03" db="EMBL/GenBank/DDBJ databases">
        <authorList>
            <person name="Guldener U."/>
        </authorList>
    </citation>
    <scope>NUCLEOTIDE SEQUENCE [LARGE SCALE GENOMIC DNA]</scope>
    <source>
        <strain evidence="2 3">NBRC100155</strain>
    </source>
</reference>
<feature type="compositionally biased region" description="Basic and acidic residues" evidence="1">
    <location>
        <begin position="27"/>
        <end position="36"/>
    </location>
</feature>
<sequence>MLAQQSKNATTQAPTCQTPAPSSSTTEAKKQQKPELPDLFTTPNLRTKLLHFICNSAEALYQDMCTEYSSAIHLLRPGVWQPRWCRVLVEVVEARGEATGTVVSGSGTSGGRRSAAAAVRRNGAQVHKYLASRWSSLADFSEGNPQVASTRRSVRAEREKAPPGTYRRGATNDARGRDGQGLVVIRDGEQDAWGRDMKDA</sequence>
<protein>
    <submittedName>
        <fullName evidence="2">Uncharacterized protein</fullName>
    </submittedName>
</protein>
<proteinExistence type="predicted"/>
<feature type="compositionally biased region" description="Low complexity" evidence="1">
    <location>
        <begin position="9"/>
        <end position="21"/>
    </location>
</feature>
<dbReference type="EMBL" id="OOIN01000005">
    <property type="protein sequence ID" value="SPO23583.1"/>
    <property type="molecule type" value="Genomic_DNA"/>
</dbReference>
<organism evidence="2 3">
    <name type="scientific">Ustilago trichophora</name>
    <dbReference type="NCBI Taxonomy" id="86804"/>
    <lineage>
        <taxon>Eukaryota</taxon>
        <taxon>Fungi</taxon>
        <taxon>Dikarya</taxon>
        <taxon>Basidiomycota</taxon>
        <taxon>Ustilaginomycotina</taxon>
        <taxon>Ustilaginomycetes</taxon>
        <taxon>Ustilaginales</taxon>
        <taxon>Ustilaginaceae</taxon>
        <taxon>Ustilago</taxon>
    </lineage>
</organism>